<evidence type="ECO:0000313" key="9">
    <source>
        <dbReference type="EMBL" id="CAK8671883.1"/>
    </source>
</evidence>
<organism evidence="9 10">
    <name type="scientific">Clavelina lepadiformis</name>
    <name type="common">Light-bulb sea squirt</name>
    <name type="synonym">Ascidia lepadiformis</name>
    <dbReference type="NCBI Taxonomy" id="159417"/>
    <lineage>
        <taxon>Eukaryota</taxon>
        <taxon>Metazoa</taxon>
        <taxon>Chordata</taxon>
        <taxon>Tunicata</taxon>
        <taxon>Ascidiacea</taxon>
        <taxon>Aplousobranchia</taxon>
        <taxon>Clavelinidae</taxon>
        <taxon>Clavelina</taxon>
    </lineage>
</organism>
<dbReference type="PANTHER" id="PTHR11636">
    <property type="entry name" value="POU DOMAIN"/>
    <property type="match status" value="1"/>
</dbReference>
<dbReference type="SMART" id="SM00389">
    <property type="entry name" value="HOX"/>
    <property type="match status" value="1"/>
</dbReference>
<feature type="domain" description="Homeobox" evidence="7">
    <location>
        <begin position="179"/>
        <end position="239"/>
    </location>
</feature>
<comment type="caution">
    <text evidence="9">The sequence shown here is derived from an EMBL/GenBank/DDBJ whole genome shotgun (WGS) entry which is preliminary data.</text>
</comment>
<gene>
    <name evidence="9" type="ORF">CVLEPA_LOCUS913</name>
</gene>
<evidence type="ECO:0000256" key="1">
    <source>
        <dbReference type="ARBA" id="ARBA00004123"/>
    </source>
</evidence>
<dbReference type="PROSITE" id="PS50071">
    <property type="entry name" value="HOMEOBOX_2"/>
    <property type="match status" value="1"/>
</dbReference>
<feature type="DNA-binding region" description="Homeobox" evidence="5">
    <location>
        <begin position="181"/>
        <end position="240"/>
    </location>
</feature>
<dbReference type="EMBL" id="CAWYQH010000001">
    <property type="protein sequence ID" value="CAK8671883.1"/>
    <property type="molecule type" value="Genomic_DNA"/>
</dbReference>
<protein>
    <recommendedName>
        <fullName evidence="11">POU domain protein</fullName>
    </recommendedName>
</protein>
<dbReference type="PRINTS" id="PR00028">
    <property type="entry name" value="POUDOMAIN"/>
</dbReference>
<sequence length="326" mass="37408">MGYNDLLEKVSQRKAELELVELNGIKGYIVDVAYSHDTEIVQAEDKLHEELSNLIQKKGSKKAMKSSPSIFNEHSDNTKVHEGLEKKLNVNFKEIAKFAEKFRDARISMDVTQRQVATSIGKWRRKPINRSTISKFEMLELSISCMISLYPVLYDWLKNAQQQKQKGDNEFNNFIGVSKRKKRNIDMFDVKSTKILLKSFSLNPNPDNETIQKLSDDLNCSEKSITTWFSKHKSKNAKTNKRSSNSMYEALCKKLKEDSSKDCSEISSHVSITSKYYLQNASLQPSRGGLKKQSSTLQKKIDELKQKTMLDEKKTKDIITNQKTSS</sequence>
<dbReference type="SUPFAM" id="SSF46689">
    <property type="entry name" value="Homeodomain-like"/>
    <property type="match status" value="1"/>
</dbReference>
<keyword evidence="4 5" id="KW-0539">Nucleus</keyword>
<evidence type="ECO:0000259" key="7">
    <source>
        <dbReference type="PROSITE" id="PS50071"/>
    </source>
</evidence>
<dbReference type="Pfam" id="PF00157">
    <property type="entry name" value="Pou"/>
    <property type="match status" value="1"/>
</dbReference>
<dbReference type="Pfam" id="PF00046">
    <property type="entry name" value="Homeodomain"/>
    <property type="match status" value="1"/>
</dbReference>
<dbReference type="InterPro" id="IPR050255">
    <property type="entry name" value="POU_domain_TF"/>
</dbReference>
<dbReference type="PROSITE" id="PS51179">
    <property type="entry name" value="POU_3"/>
    <property type="match status" value="1"/>
</dbReference>
<evidence type="ECO:0000256" key="3">
    <source>
        <dbReference type="ARBA" id="ARBA00023155"/>
    </source>
</evidence>
<evidence type="ECO:0000259" key="8">
    <source>
        <dbReference type="PROSITE" id="PS51179"/>
    </source>
</evidence>
<dbReference type="InterPro" id="IPR013847">
    <property type="entry name" value="POU"/>
</dbReference>
<evidence type="ECO:0008006" key="11">
    <source>
        <dbReference type="Google" id="ProtNLM"/>
    </source>
</evidence>
<dbReference type="InterPro" id="IPR010982">
    <property type="entry name" value="Lambda_DNA-bd_dom_sf"/>
</dbReference>
<evidence type="ECO:0000313" key="10">
    <source>
        <dbReference type="Proteomes" id="UP001642483"/>
    </source>
</evidence>
<evidence type="ECO:0000256" key="4">
    <source>
        <dbReference type="ARBA" id="ARBA00023242"/>
    </source>
</evidence>
<name>A0ABP0F1S5_CLALP</name>
<dbReference type="Proteomes" id="UP001642483">
    <property type="component" value="Unassembled WGS sequence"/>
</dbReference>
<reference evidence="9 10" key="1">
    <citation type="submission" date="2024-02" db="EMBL/GenBank/DDBJ databases">
        <authorList>
            <person name="Daric V."/>
            <person name="Darras S."/>
        </authorList>
    </citation>
    <scope>NUCLEOTIDE SEQUENCE [LARGE SCALE GENOMIC DNA]</scope>
</reference>
<evidence type="ECO:0000256" key="5">
    <source>
        <dbReference type="PROSITE-ProRule" id="PRU00108"/>
    </source>
</evidence>
<comment type="subcellular location">
    <subcellularLocation>
        <location evidence="1 5 6">Nucleus</location>
    </subcellularLocation>
</comment>
<dbReference type="SMART" id="SM00352">
    <property type="entry name" value="POU"/>
    <property type="match status" value="1"/>
</dbReference>
<keyword evidence="2 5" id="KW-0238">DNA-binding</keyword>
<keyword evidence="3 5" id="KW-0371">Homeobox</keyword>
<feature type="domain" description="POU-specific" evidence="8">
    <location>
        <begin position="87"/>
        <end position="161"/>
    </location>
</feature>
<proteinExistence type="predicted"/>
<dbReference type="SUPFAM" id="SSF47413">
    <property type="entry name" value="lambda repressor-like DNA-binding domains"/>
    <property type="match status" value="1"/>
</dbReference>
<evidence type="ECO:0000256" key="6">
    <source>
        <dbReference type="RuleBase" id="RU000682"/>
    </source>
</evidence>
<dbReference type="InterPro" id="IPR001356">
    <property type="entry name" value="HD"/>
</dbReference>
<dbReference type="Gene3D" id="1.10.10.60">
    <property type="entry name" value="Homeodomain-like"/>
    <property type="match status" value="1"/>
</dbReference>
<dbReference type="InterPro" id="IPR009057">
    <property type="entry name" value="Homeodomain-like_sf"/>
</dbReference>
<keyword evidence="10" id="KW-1185">Reference proteome</keyword>
<dbReference type="InterPro" id="IPR000327">
    <property type="entry name" value="POU_dom"/>
</dbReference>
<dbReference type="Gene3D" id="1.10.260.40">
    <property type="entry name" value="lambda repressor-like DNA-binding domains"/>
    <property type="match status" value="1"/>
</dbReference>
<accession>A0ABP0F1S5</accession>
<evidence type="ECO:0000256" key="2">
    <source>
        <dbReference type="ARBA" id="ARBA00023125"/>
    </source>
</evidence>